<evidence type="ECO:0000256" key="1">
    <source>
        <dbReference type="SAM" id="MobiDB-lite"/>
    </source>
</evidence>
<feature type="region of interest" description="Disordered" evidence="1">
    <location>
        <begin position="720"/>
        <end position="758"/>
    </location>
</feature>
<feature type="compositionally biased region" description="Polar residues" evidence="1">
    <location>
        <begin position="729"/>
        <end position="758"/>
    </location>
</feature>
<dbReference type="EMBL" id="MT142244">
    <property type="protein sequence ID" value="QJA76801.1"/>
    <property type="molecule type" value="Genomic_DNA"/>
</dbReference>
<protein>
    <recommendedName>
        <fullName evidence="3">Tail protein</fullName>
    </recommendedName>
</protein>
<proteinExistence type="predicted"/>
<sequence>MSVSPVLSIAIATDTTYGTDRIKKMDHTEEQNSHKAEILLQDSDGVMRAKDLKGLKVTPAWGFKTSAGSETSATAPLWVRDQRGSSSPGQKLCTLSCIGIPDRLTEDKANDDYNHDASSQKTVLALITEVASGVAVPEDLVVSNLVNDSSIGLTSVGGLAGAGQSFPIAAGDTDFTVTNLSFRLKKTGLPTGSITFRIDDWDGNAIVSKVLTADAGTISNDPTWYTVTWTTPVLIDASGVNGGIWMWVQSSGGDAAKYVSVYYNSTSVKAGENYVTFTGATPLIDDTTKDCAYKYGVDDGSAGIPVFDHCVAWTVTDDTAGGDALLTGASAYLPADAFFIRQGESRLEVIDKLLAYTKTERRFEDDDEIHLRVPVTSGSTYDYSYALTSGHTFFVKAIREALVIPNKVIVESFPDDADQYTGYYTSATSYALIAINNYVRTKLTSNAQATAIATAMISRIEVASQRGSAIVPMNVGAELFDYVLVTDERAGDTRTGNIGYIRRHYDDSGSPNSYQMSFGFGGVATKSVPGTKLSQLYEGMSRLEYEENEAKPTWGVLLPHLRLYAEAIDSLQHSLTDILIGLNYYDDQQTSALNNVVEDASPQLGGDLDAQSLYKGINFVDPTTAQEVATKAYADTKLANVVEDTTPQLGGNLDVNGKTINELTGILQLTGKTGANLNVNGSGVVEATASGVDIFQEVDMNSKKITSVLDPTSNQDAATKKYVDDNAGGTPTATSTDVEGSRAKNTTYTNSTGSPVTVQVSTQNQSGHSSSCLIHASADPPTGIVLSGYNENAEQIWLPFTFVVPIGWKYRVNTDGAIATWWETVWTIA</sequence>
<accession>A0A6M3K555</accession>
<dbReference type="AlphaFoldDB" id="A0A6M3K555"/>
<evidence type="ECO:0000313" key="2">
    <source>
        <dbReference type="EMBL" id="QJA76801.1"/>
    </source>
</evidence>
<gene>
    <name evidence="2" type="ORF">MM415A01442_0011</name>
</gene>
<name>A0A6M3K555_9ZZZZ</name>
<reference evidence="2" key="1">
    <citation type="submission" date="2020-03" db="EMBL/GenBank/DDBJ databases">
        <title>The deep terrestrial virosphere.</title>
        <authorList>
            <person name="Holmfeldt K."/>
            <person name="Nilsson E."/>
            <person name="Simone D."/>
            <person name="Lopez-Fernandez M."/>
            <person name="Wu X."/>
            <person name="de Brujin I."/>
            <person name="Lundin D."/>
            <person name="Andersson A."/>
            <person name="Bertilsson S."/>
            <person name="Dopson M."/>
        </authorList>
    </citation>
    <scope>NUCLEOTIDE SEQUENCE</scope>
    <source>
        <strain evidence="2">MM415A01442</strain>
    </source>
</reference>
<organism evidence="2">
    <name type="scientific">viral metagenome</name>
    <dbReference type="NCBI Taxonomy" id="1070528"/>
    <lineage>
        <taxon>unclassified sequences</taxon>
        <taxon>metagenomes</taxon>
        <taxon>organismal metagenomes</taxon>
    </lineage>
</organism>
<evidence type="ECO:0008006" key="3">
    <source>
        <dbReference type="Google" id="ProtNLM"/>
    </source>
</evidence>